<sequence length="347" mass="38918">MLPEGRPLPGAVKQRVGHLLPGGLRSAAAVSGLLLLLFYVSSFNYRYSQDSSDLHRPVALNWRALWPLSCSPMASTPTNLSHIVFGIIGSLNTWKGRKAYVESWWRPNMGFGGAGFAVSYPLVAAMAEKLDGCIKRYPHSRTADYLIYICILDLGIAISPQKGFHQIDLLGNIAGLLSSHPQSPLLSLHHINIVDPVFPSMNRSESINHLMKPGRVDQSRLAQQTICYQREMNWSVSVSWGYSAHIYESILPRYILRKPIETFRPWMGEAKWPMFMFNTRPGDSTNPCEVPHWFFLESIQLGNEDDIVTTYSRAAKRGLIPCSLGGNHSADHIDRIQVFSPAKTRLE</sequence>
<organism evidence="1 2">
    <name type="scientific">Punica granatum</name>
    <name type="common">Pomegranate</name>
    <dbReference type="NCBI Taxonomy" id="22663"/>
    <lineage>
        <taxon>Eukaryota</taxon>
        <taxon>Viridiplantae</taxon>
        <taxon>Streptophyta</taxon>
        <taxon>Embryophyta</taxon>
        <taxon>Tracheophyta</taxon>
        <taxon>Spermatophyta</taxon>
        <taxon>Magnoliopsida</taxon>
        <taxon>eudicotyledons</taxon>
        <taxon>Gunneridae</taxon>
        <taxon>Pentapetalae</taxon>
        <taxon>rosids</taxon>
        <taxon>malvids</taxon>
        <taxon>Myrtales</taxon>
        <taxon>Lythraceae</taxon>
        <taxon>Punica</taxon>
    </lineage>
</organism>
<evidence type="ECO:0000313" key="1">
    <source>
        <dbReference type="EMBL" id="PKI31205.1"/>
    </source>
</evidence>
<dbReference type="InterPro" id="IPR006740">
    <property type="entry name" value="DUF604"/>
</dbReference>
<dbReference type="PANTHER" id="PTHR10811">
    <property type="entry name" value="FRINGE-RELATED"/>
    <property type="match status" value="1"/>
</dbReference>
<dbReference type="STRING" id="22663.A0A2I0HHQ3"/>
<feature type="non-terminal residue" evidence="1">
    <location>
        <position position="347"/>
    </location>
</feature>
<accession>A0A2I0HHQ3</accession>
<evidence type="ECO:0000313" key="2">
    <source>
        <dbReference type="Proteomes" id="UP000233551"/>
    </source>
</evidence>
<reference evidence="1 2" key="1">
    <citation type="submission" date="2017-11" db="EMBL/GenBank/DDBJ databases">
        <title>De-novo sequencing of pomegranate (Punica granatum L.) genome.</title>
        <authorList>
            <person name="Akparov Z."/>
            <person name="Amiraslanov A."/>
            <person name="Hajiyeva S."/>
            <person name="Abbasov M."/>
            <person name="Kaur K."/>
            <person name="Hamwieh A."/>
            <person name="Solovyev V."/>
            <person name="Salamov A."/>
            <person name="Braich B."/>
            <person name="Kosarev P."/>
            <person name="Mahmoud A."/>
            <person name="Hajiyev E."/>
            <person name="Babayeva S."/>
            <person name="Izzatullayeva V."/>
            <person name="Mammadov A."/>
            <person name="Mammadov A."/>
            <person name="Sharifova S."/>
            <person name="Ojaghi J."/>
            <person name="Eynullazada K."/>
            <person name="Bayramov B."/>
            <person name="Abdulazimova A."/>
            <person name="Shahmuradov I."/>
        </authorList>
    </citation>
    <scope>NUCLEOTIDE SEQUENCE [LARGE SCALE GENOMIC DNA]</scope>
    <source>
        <strain evidence="2">cv. AG2017</strain>
        <tissue evidence="1">Leaf</tissue>
    </source>
</reference>
<dbReference type="AlphaFoldDB" id="A0A2I0HHQ3"/>
<proteinExistence type="predicted"/>
<dbReference type="Gene3D" id="3.90.550.50">
    <property type="match status" value="1"/>
</dbReference>
<dbReference type="Proteomes" id="UP000233551">
    <property type="component" value="Unassembled WGS sequence"/>
</dbReference>
<dbReference type="EMBL" id="PGOL01009135">
    <property type="protein sequence ID" value="PKI31205.1"/>
    <property type="molecule type" value="Genomic_DNA"/>
</dbReference>
<keyword evidence="2" id="KW-1185">Reference proteome</keyword>
<protein>
    <submittedName>
        <fullName evidence="1">Uncharacterized protein</fullName>
    </submittedName>
</protein>
<name>A0A2I0HHQ3_PUNGR</name>
<dbReference type="Pfam" id="PF04646">
    <property type="entry name" value="DUF604"/>
    <property type="match status" value="1"/>
</dbReference>
<comment type="caution">
    <text evidence="1">The sequence shown here is derived from an EMBL/GenBank/DDBJ whole genome shotgun (WGS) entry which is preliminary data.</text>
</comment>
<gene>
    <name evidence="1" type="ORF">CRG98_048404</name>
</gene>